<dbReference type="PANTHER" id="PTHR23515">
    <property type="entry name" value="HIGH-AFFINITY NITRATE TRANSPORTER 2.3"/>
    <property type="match status" value="1"/>
</dbReference>
<feature type="transmembrane region" description="Helical" evidence="6">
    <location>
        <begin position="33"/>
        <end position="55"/>
    </location>
</feature>
<feature type="transmembrane region" description="Helical" evidence="6">
    <location>
        <begin position="323"/>
        <end position="344"/>
    </location>
</feature>
<feature type="transmembrane region" description="Helical" evidence="6">
    <location>
        <begin position="356"/>
        <end position="377"/>
    </location>
</feature>
<dbReference type="Pfam" id="PF07690">
    <property type="entry name" value="MFS_1"/>
    <property type="match status" value="1"/>
</dbReference>
<accession>A0A7W3MWJ7</accession>
<keyword evidence="5 6" id="KW-0472">Membrane</keyword>
<keyword evidence="8" id="KW-1185">Reference proteome</keyword>
<feature type="transmembrane region" description="Helical" evidence="6">
    <location>
        <begin position="157"/>
        <end position="178"/>
    </location>
</feature>
<feature type="transmembrane region" description="Helical" evidence="6">
    <location>
        <begin position="299"/>
        <end position="317"/>
    </location>
</feature>
<comment type="similarity">
    <text evidence="2">Belongs to the major facilitator superfamily. Nitrate/nitrite porter (TC 2.A.1.8) family.</text>
</comment>
<dbReference type="RefSeq" id="WP_312880963.1">
    <property type="nucleotide sequence ID" value="NZ_JACJII010000001.1"/>
</dbReference>
<organism evidence="7 8">
    <name type="scientific">Thermomonospora cellulosilytica</name>
    <dbReference type="NCBI Taxonomy" id="1411118"/>
    <lineage>
        <taxon>Bacteria</taxon>
        <taxon>Bacillati</taxon>
        <taxon>Actinomycetota</taxon>
        <taxon>Actinomycetes</taxon>
        <taxon>Streptosporangiales</taxon>
        <taxon>Thermomonosporaceae</taxon>
        <taxon>Thermomonospora</taxon>
    </lineage>
</organism>
<protein>
    <submittedName>
        <fullName evidence="7">NNP family nitrate/nitrite transporter-like MFS transporter</fullName>
    </submittedName>
</protein>
<dbReference type="SUPFAM" id="SSF103473">
    <property type="entry name" value="MFS general substrate transporter"/>
    <property type="match status" value="1"/>
</dbReference>
<feature type="transmembrane region" description="Helical" evidence="6">
    <location>
        <begin position="123"/>
        <end position="145"/>
    </location>
</feature>
<reference evidence="7 8" key="1">
    <citation type="submission" date="2020-08" db="EMBL/GenBank/DDBJ databases">
        <title>Sequencing the genomes of 1000 actinobacteria strains.</title>
        <authorList>
            <person name="Klenk H.-P."/>
        </authorList>
    </citation>
    <scope>NUCLEOTIDE SEQUENCE [LARGE SCALE GENOMIC DNA]</scope>
    <source>
        <strain evidence="7 8">DSM 45823</strain>
    </source>
</reference>
<evidence type="ECO:0000256" key="3">
    <source>
        <dbReference type="ARBA" id="ARBA00022692"/>
    </source>
</evidence>
<evidence type="ECO:0000313" key="7">
    <source>
        <dbReference type="EMBL" id="MBA9003154.1"/>
    </source>
</evidence>
<keyword evidence="4 6" id="KW-1133">Transmembrane helix</keyword>
<proteinExistence type="inferred from homology"/>
<gene>
    <name evidence="7" type="ORF">HNR21_002036</name>
</gene>
<evidence type="ECO:0000256" key="1">
    <source>
        <dbReference type="ARBA" id="ARBA00004141"/>
    </source>
</evidence>
<dbReference type="AlphaFoldDB" id="A0A7W3MWJ7"/>
<feature type="transmembrane region" description="Helical" evidence="6">
    <location>
        <begin position="184"/>
        <end position="208"/>
    </location>
</feature>
<dbReference type="InterPro" id="IPR044772">
    <property type="entry name" value="NO3_transporter"/>
</dbReference>
<dbReference type="Gene3D" id="1.20.1250.20">
    <property type="entry name" value="MFS general substrate transporter like domains"/>
    <property type="match status" value="1"/>
</dbReference>
<evidence type="ECO:0000256" key="5">
    <source>
        <dbReference type="ARBA" id="ARBA00023136"/>
    </source>
</evidence>
<sequence length="432" mass="45249">MTRIAERGPITHWAPDDPAFWRTRGRRIAWRNLACSVCVEHLAFTVWTLWSVVVVHLGHRNLTVDQLFWLVALPSLVGAFVRVPYTVAPAVFGTRTWTVASALLLVVPALGLAAAAGHPGTPYWVLLLVAATAGLGGGNFASGVATITHFFPQRRQGLALGLNAAGGNIGVSTVQLAVPVVIAAFGVAAAGLVWVPLILLAALAAYLWMDDLTVARAPIGDRLRVAARPRTWLLSLLYVGSFGSFLGYATALPLLVEIWHPDADAARFAFLGGLVGSLARPVGGWLADRLGGAQVTTGTFLAMTGAVAVTVAALRAHDLGWTVAAFVLLFVTTGLGNGAAYRMIPAVFAERRGDAAAAAGLVAAVGALGGFLINTAFGRSIAATGSAETALWIFACCYLGCAALTWAWQLRNRAGRPEPQPVRPQVGQLAGR</sequence>
<dbReference type="Proteomes" id="UP000539313">
    <property type="component" value="Unassembled WGS sequence"/>
</dbReference>
<dbReference type="CDD" id="cd17341">
    <property type="entry name" value="MFS_NRT2_like"/>
    <property type="match status" value="1"/>
</dbReference>
<evidence type="ECO:0000256" key="4">
    <source>
        <dbReference type="ARBA" id="ARBA00022989"/>
    </source>
</evidence>
<keyword evidence="3 6" id="KW-0812">Transmembrane</keyword>
<comment type="caution">
    <text evidence="7">The sequence shown here is derived from an EMBL/GenBank/DDBJ whole genome shotgun (WGS) entry which is preliminary data.</text>
</comment>
<comment type="subcellular location">
    <subcellularLocation>
        <location evidence="1">Membrane</location>
        <topology evidence="1">Multi-pass membrane protein</topology>
    </subcellularLocation>
</comment>
<dbReference type="InterPro" id="IPR011701">
    <property type="entry name" value="MFS"/>
</dbReference>
<evidence type="ECO:0000256" key="2">
    <source>
        <dbReference type="ARBA" id="ARBA00008432"/>
    </source>
</evidence>
<feature type="transmembrane region" description="Helical" evidence="6">
    <location>
        <begin position="97"/>
        <end position="117"/>
    </location>
</feature>
<dbReference type="GO" id="GO:0015112">
    <property type="term" value="F:nitrate transmembrane transporter activity"/>
    <property type="evidence" value="ECO:0007669"/>
    <property type="project" value="InterPro"/>
</dbReference>
<evidence type="ECO:0000313" key="8">
    <source>
        <dbReference type="Proteomes" id="UP000539313"/>
    </source>
</evidence>
<evidence type="ECO:0000256" key="6">
    <source>
        <dbReference type="SAM" id="Phobius"/>
    </source>
</evidence>
<feature type="transmembrane region" description="Helical" evidence="6">
    <location>
        <begin position="389"/>
        <end position="408"/>
    </location>
</feature>
<feature type="transmembrane region" description="Helical" evidence="6">
    <location>
        <begin position="67"/>
        <end position="85"/>
    </location>
</feature>
<dbReference type="InterPro" id="IPR036259">
    <property type="entry name" value="MFS_trans_sf"/>
</dbReference>
<dbReference type="GO" id="GO:0016020">
    <property type="term" value="C:membrane"/>
    <property type="evidence" value="ECO:0007669"/>
    <property type="project" value="UniProtKB-SubCell"/>
</dbReference>
<name>A0A7W3MWJ7_9ACTN</name>
<feature type="transmembrane region" description="Helical" evidence="6">
    <location>
        <begin position="232"/>
        <end position="256"/>
    </location>
</feature>
<dbReference type="EMBL" id="JACJII010000001">
    <property type="protein sequence ID" value="MBA9003154.1"/>
    <property type="molecule type" value="Genomic_DNA"/>
</dbReference>